<keyword evidence="3" id="KW-0805">Transcription regulation</keyword>
<dbReference type="Gene3D" id="6.10.250.690">
    <property type="match status" value="1"/>
</dbReference>
<dbReference type="GO" id="GO:0005829">
    <property type="term" value="C:cytosol"/>
    <property type="evidence" value="ECO:0007669"/>
    <property type="project" value="TreeGrafter"/>
</dbReference>
<feature type="domain" description="Response regulatory" evidence="8">
    <location>
        <begin position="2"/>
        <end position="116"/>
    </location>
</feature>
<keyword evidence="5" id="KW-0804">Transcription</keyword>
<dbReference type="GO" id="GO:0006355">
    <property type="term" value="P:regulation of DNA-templated transcription"/>
    <property type="evidence" value="ECO:0007669"/>
    <property type="project" value="InterPro"/>
</dbReference>
<feature type="domain" description="OmpR/PhoB-type" evidence="9">
    <location>
        <begin position="124"/>
        <end position="220"/>
    </location>
</feature>
<dbReference type="InterPro" id="IPR001789">
    <property type="entry name" value="Sig_transdc_resp-reg_receiver"/>
</dbReference>
<feature type="modified residue" description="4-aspartylphosphate" evidence="6">
    <location>
        <position position="51"/>
    </location>
</feature>
<dbReference type="RefSeq" id="WP_112990960.1">
    <property type="nucleotide sequence ID" value="NZ_PTLZ01000001.1"/>
</dbReference>
<dbReference type="PANTHER" id="PTHR48111">
    <property type="entry name" value="REGULATOR OF RPOS"/>
    <property type="match status" value="1"/>
</dbReference>
<dbReference type="OrthoDB" id="9802426at2"/>
<evidence type="ECO:0000256" key="5">
    <source>
        <dbReference type="ARBA" id="ARBA00023163"/>
    </source>
</evidence>
<dbReference type="GO" id="GO:0000976">
    <property type="term" value="F:transcription cis-regulatory region binding"/>
    <property type="evidence" value="ECO:0007669"/>
    <property type="project" value="TreeGrafter"/>
</dbReference>
<organism evidence="10 11">
    <name type="scientific">Herminiimonas fonticola</name>
    <dbReference type="NCBI Taxonomy" id="303380"/>
    <lineage>
        <taxon>Bacteria</taxon>
        <taxon>Pseudomonadati</taxon>
        <taxon>Pseudomonadota</taxon>
        <taxon>Betaproteobacteria</taxon>
        <taxon>Burkholderiales</taxon>
        <taxon>Oxalobacteraceae</taxon>
        <taxon>Herminiimonas</taxon>
    </lineage>
</organism>
<proteinExistence type="predicted"/>
<dbReference type="PANTHER" id="PTHR48111:SF67">
    <property type="entry name" value="TRANSCRIPTIONAL REGULATORY PROTEIN TCTD"/>
    <property type="match status" value="1"/>
</dbReference>
<dbReference type="InterPro" id="IPR011006">
    <property type="entry name" value="CheY-like_superfamily"/>
</dbReference>
<dbReference type="Gene3D" id="1.10.10.10">
    <property type="entry name" value="Winged helix-like DNA-binding domain superfamily/Winged helix DNA-binding domain"/>
    <property type="match status" value="1"/>
</dbReference>
<dbReference type="AlphaFoldDB" id="A0A4R6GHC1"/>
<name>A0A4R6GHC1_9BURK</name>
<dbReference type="PROSITE" id="PS50110">
    <property type="entry name" value="RESPONSE_REGULATORY"/>
    <property type="match status" value="1"/>
</dbReference>
<accession>A0A4R6GHC1</accession>
<evidence type="ECO:0000259" key="8">
    <source>
        <dbReference type="PROSITE" id="PS50110"/>
    </source>
</evidence>
<evidence type="ECO:0000256" key="2">
    <source>
        <dbReference type="ARBA" id="ARBA00023012"/>
    </source>
</evidence>
<keyword evidence="11" id="KW-1185">Reference proteome</keyword>
<dbReference type="FunFam" id="3.40.50.2300:FF:000002">
    <property type="entry name" value="DNA-binding response regulator PhoP"/>
    <property type="match status" value="1"/>
</dbReference>
<sequence length="229" mass="25820">MRILIVEDDAVLAAALTRALSQAGYAVDYVDNGEDAHKALSNDAYALVLLDIALPKMDGLAVLRRLRERKSRVPVLILTARDTLDDRVVGLDLGADDYMTKPFDLPEFEARVRALIRRGQFDAGKSLTHGSLRFDLEAHRLFHNDVPVELSVRELAVLEVLMSRQGQVVTKEQMVDRLFGWGDDGGSNAIEVYVHRMRKKLEPYNINIRTVRGMGYLLEKSSENERTEI</sequence>
<evidence type="ECO:0000256" key="6">
    <source>
        <dbReference type="PROSITE-ProRule" id="PRU00169"/>
    </source>
</evidence>
<evidence type="ECO:0000256" key="1">
    <source>
        <dbReference type="ARBA" id="ARBA00022553"/>
    </source>
</evidence>
<gene>
    <name evidence="10" type="ORF">EV677_0879</name>
</gene>
<dbReference type="CDD" id="cd00383">
    <property type="entry name" value="trans_reg_C"/>
    <property type="match status" value="1"/>
</dbReference>
<dbReference type="Pfam" id="PF00072">
    <property type="entry name" value="Response_reg"/>
    <property type="match status" value="1"/>
</dbReference>
<evidence type="ECO:0000256" key="3">
    <source>
        <dbReference type="ARBA" id="ARBA00023015"/>
    </source>
</evidence>
<evidence type="ECO:0000313" key="10">
    <source>
        <dbReference type="EMBL" id="TDN94336.1"/>
    </source>
</evidence>
<protein>
    <submittedName>
        <fullName evidence="10">Two-component system OmpR family response regulator</fullName>
    </submittedName>
</protein>
<keyword evidence="4 7" id="KW-0238">DNA-binding</keyword>
<evidence type="ECO:0000256" key="4">
    <source>
        <dbReference type="ARBA" id="ARBA00023125"/>
    </source>
</evidence>
<dbReference type="Pfam" id="PF00486">
    <property type="entry name" value="Trans_reg_C"/>
    <property type="match status" value="1"/>
</dbReference>
<dbReference type="SMART" id="SM00862">
    <property type="entry name" value="Trans_reg_C"/>
    <property type="match status" value="1"/>
</dbReference>
<comment type="caution">
    <text evidence="10">The sequence shown here is derived from an EMBL/GenBank/DDBJ whole genome shotgun (WGS) entry which is preliminary data.</text>
</comment>
<evidence type="ECO:0000259" key="9">
    <source>
        <dbReference type="PROSITE" id="PS51755"/>
    </source>
</evidence>
<dbReference type="Proteomes" id="UP000294737">
    <property type="component" value="Unassembled WGS sequence"/>
</dbReference>
<dbReference type="InterPro" id="IPR039420">
    <property type="entry name" value="WalR-like"/>
</dbReference>
<dbReference type="GO" id="GO:0000156">
    <property type="term" value="F:phosphorelay response regulator activity"/>
    <property type="evidence" value="ECO:0007669"/>
    <property type="project" value="TreeGrafter"/>
</dbReference>
<dbReference type="Gene3D" id="3.40.50.2300">
    <property type="match status" value="1"/>
</dbReference>
<keyword evidence="1 6" id="KW-0597">Phosphoprotein</keyword>
<dbReference type="InterPro" id="IPR036388">
    <property type="entry name" value="WH-like_DNA-bd_sf"/>
</dbReference>
<dbReference type="EMBL" id="SNWF01000004">
    <property type="protein sequence ID" value="TDN94336.1"/>
    <property type="molecule type" value="Genomic_DNA"/>
</dbReference>
<evidence type="ECO:0000313" key="11">
    <source>
        <dbReference type="Proteomes" id="UP000294737"/>
    </source>
</evidence>
<dbReference type="CDD" id="cd17624">
    <property type="entry name" value="REC_OmpR_PmrA-like"/>
    <property type="match status" value="1"/>
</dbReference>
<feature type="DNA-binding region" description="OmpR/PhoB-type" evidence="7">
    <location>
        <begin position="124"/>
        <end position="220"/>
    </location>
</feature>
<dbReference type="SMART" id="SM00448">
    <property type="entry name" value="REC"/>
    <property type="match status" value="1"/>
</dbReference>
<evidence type="ECO:0000256" key="7">
    <source>
        <dbReference type="PROSITE-ProRule" id="PRU01091"/>
    </source>
</evidence>
<reference evidence="10 11" key="1">
    <citation type="submission" date="2019-03" db="EMBL/GenBank/DDBJ databases">
        <title>Genomic Encyclopedia of Type Strains, Phase IV (KMG-IV): sequencing the most valuable type-strain genomes for metagenomic binning, comparative biology and taxonomic classification.</title>
        <authorList>
            <person name="Goeker M."/>
        </authorList>
    </citation>
    <scope>NUCLEOTIDE SEQUENCE [LARGE SCALE GENOMIC DNA]</scope>
    <source>
        <strain evidence="10 11">DSM 18555</strain>
    </source>
</reference>
<keyword evidence="2" id="KW-0902">Two-component regulatory system</keyword>
<dbReference type="InterPro" id="IPR001867">
    <property type="entry name" value="OmpR/PhoB-type_DNA-bd"/>
</dbReference>
<dbReference type="PROSITE" id="PS51755">
    <property type="entry name" value="OMPR_PHOB"/>
    <property type="match status" value="1"/>
</dbReference>
<dbReference type="GO" id="GO:0032993">
    <property type="term" value="C:protein-DNA complex"/>
    <property type="evidence" value="ECO:0007669"/>
    <property type="project" value="TreeGrafter"/>
</dbReference>
<dbReference type="SUPFAM" id="SSF52172">
    <property type="entry name" value="CheY-like"/>
    <property type="match status" value="1"/>
</dbReference>